<evidence type="ECO:0000313" key="2">
    <source>
        <dbReference type="EMBL" id="MDC3984325.1"/>
    </source>
</evidence>
<sequence length="564" mass="63128">MDKILEAYVADFAEDFNLATSTPPLLFEHFVNYCAIAPELMDPLDLADIHVAGGGDTAIDGVAIIVNDRLITSPEQLDDVARLRGRLEVSFVFTQAKMGTKFNAAEIGSFLFGVKEFFNPSSALPSNKAISQRRGLADKLFAKSINFRRNPELRLFYATTGEWLGDATVQARVDAELAQLRSLHLFSSVEFKPLDATGIKAKYKNQKRRLVQEIEFERHAIIPRLEGVAVAYIGILSAQEYLKLITAPDNRLNKAVFYENIRDFQGDTPVNTEIQSTLLNAESQSLLPILNNGVTIVARSIEPTGTRFRLTDYQVVNGCQTSHALFFAQDELKTAVHIPVKLIATEDPDITARIIRATNRQTEIKPEAFIALSPFHKQLEDLYEAMSRGGVHPLFYERRSRQYDGTSVRPHQVVTVAAQVASFTAVFLEEPHSCHRYYGEVIAAYRDRLFREDHSVLPYFLSSFILYRLEGLFRNNVVPAYLRPLKYHIAMMTRIGAGGGSLPPLASKKMDDYCGVVLNKLSDNRISASTIEAACDKVKQQLMRAGDEAESPRVRSFTQALLRG</sequence>
<dbReference type="Proteomes" id="UP001151081">
    <property type="component" value="Unassembled WGS sequence"/>
</dbReference>
<dbReference type="Pfam" id="PF10592">
    <property type="entry name" value="AIPR"/>
    <property type="match status" value="1"/>
</dbReference>
<evidence type="ECO:0000259" key="1">
    <source>
        <dbReference type="Pfam" id="PF10592"/>
    </source>
</evidence>
<organism evidence="3 4">
    <name type="scientific">Polyangium jinanense</name>
    <dbReference type="NCBI Taxonomy" id="2829994"/>
    <lineage>
        <taxon>Bacteria</taxon>
        <taxon>Pseudomonadati</taxon>
        <taxon>Myxococcota</taxon>
        <taxon>Polyangia</taxon>
        <taxon>Polyangiales</taxon>
        <taxon>Polyangiaceae</taxon>
        <taxon>Polyangium</taxon>
    </lineage>
</organism>
<dbReference type="InterPro" id="IPR018891">
    <property type="entry name" value="AIPR_C"/>
</dbReference>
<dbReference type="EMBL" id="JAGTJJ010000020">
    <property type="protein sequence ID" value="MDC3984342.1"/>
    <property type="molecule type" value="Genomic_DNA"/>
</dbReference>
<evidence type="ECO:0000313" key="3">
    <source>
        <dbReference type="EMBL" id="MDC3984342.1"/>
    </source>
</evidence>
<reference evidence="3 4" key="1">
    <citation type="submission" date="2021-04" db="EMBL/GenBank/DDBJ databases">
        <title>Genome analysis of Polyangium sp.</title>
        <authorList>
            <person name="Li Y."/>
            <person name="Wang J."/>
        </authorList>
    </citation>
    <scope>NUCLEOTIDE SEQUENCE [LARGE SCALE GENOMIC DNA]</scope>
    <source>
        <strain evidence="3 4">SDU14</strain>
    </source>
</reference>
<dbReference type="EMBL" id="JAGTJJ010000020">
    <property type="protein sequence ID" value="MDC3984325.1"/>
    <property type="molecule type" value="Genomic_DNA"/>
</dbReference>
<keyword evidence="4" id="KW-1185">Reference proteome</keyword>
<protein>
    <submittedName>
        <fullName evidence="3">AIPR family protein</fullName>
    </submittedName>
</protein>
<gene>
    <name evidence="2" type="ORF">KEG57_27710</name>
    <name evidence="3" type="ORF">KEG57_27800</name>
</gene>
<dbReference type="AlphaFoldDB" id="A0A9X3X4X3"/>
<name>A0A9X3X4X3_9BACT</name>
<proteinExistence type="predicted"/>
<comment type="caution">
    <text evidence="3">The sequence shown here is derived from an EMBL/GenBank/DDBJ whole genome shotgun (WGS) entry which is preliminary data.</text>
</comment>
<evidence type="ECO:0000313" key="4">
    <source>
        <dbReference type="Proteomes" id="UP001151081"/>
    </source>
</evidence>
<accession>A0A9X3X4X3</accession>
<dbReference type="RefSeq" id="WP_272458931.1">
    <property type="nucleotide sequence ID" value="NZ_JAGTJJ010000020.1"/>
</dbReference>
<feature type="domain" description="Abortive phage infection protein C-terminal" evidence="1">
    <location>
        <begin position="257"/>
        <end position="440"/>
    </location>
</feature>